<dbReference type="EMBL" id="JARKHS020011545">
    <property type="protein sequence ID" value="KAK8777704.1"/>
    <property type="molecule type" value="Genomic_DNA"/>
</dbReference>
<comment type="caution">
    <text evidence="1">The sequence shown here is derived from an EMBL/GenBank/DDBJ whole genome shotgun (WGS) entry which is preliminary data.</text>
</comment>
<evidence type="ECO:0000313" key="1">
    <source>
        <dbReference type="EMBL" id="KAK8777704.1"/>
    </source>
</evidence>
<gene>
    <name evidence="1" type="ORF">V5799_020955</name>
</gene>
<keyword evidence="2" id="KW-1185">Reference proteome</keyword>
<organism evidence="1 2">
    <name type="scientific">Amblyomma americanum</name>
    <name type="common">Lone star tick</name>
    <dbReference type="NCBI Taxonomy" id="6943"/>
    <lineage>
        <taxon>Eukaryota</taxon>
        <taxon>Metazoa</taxon>
        <taxon>Ecdysozoa</taxon>
        <taxon>Arthropoda</taxon>
        <taxon>Chelicerata</taxon>
        <taxon>Arachnida</taxon>
        <taxon>Acari</taxon>
        <taxon>Parasitiformes</taxon>
        <taxon>Ixodida</taxon>
        <taxon>Ixodoidea</taxon>
        <taxon>Ixodidae</taxon>
        <taxon>Amblyomminae</taxon>
        <taxon>Amblyomma</taxon>
    </lineage>
</organism>
<dbReference type="AlphaFoldDB" id="A0AAQ4ESD3"/>
<feature type="non-terminal residue" evidence="1">
    <location>
        <position position="182"/>
    </location>
</feature>
<name>A0AAQ4ESD3_AMBAM</name>
<accession>A0AAQ4ESD3</accession>
<protein>
    <submittedName>
        <fullName evidence="1">Uncharacterized protein</fullName>
    </submittedName>
</protein>
<proteinExistence type="predicted"/>
<sequence length="182" mass="20228">MEIMQKYGDPDALLCAENHIILKLASPPWPRDQPLPEGCSFASDDCRDLVSSKESLIAAKSALKKYRISAALFAGCVAFASSDFFELAARQVLAYAEEICVVHNRDTVYRLMRMFPNAKVLALPHDLGSHALHVDEPFRNRLAPLVQYSRLRQLVGNVEGQNDGCLLLTRETVSAILRTCPL</sequence>
<dbReference type="Proteomes" id="UP001321473">
    <property type="component" value="Unassembled WGS sequence"/>
</dbReference>
<reference evidence="1 2" key="1">
    <citation type="journal article" date="2023" name="Arcadia Sci">
        <title>De novo assembly of a long-read Amblyomma americanum tick genome.</title>
        <authorList>
            <person name="Chou S."/>
            <person name="Poskanzer K.E."/>
            <person name="Rollins M."/>
            <person name="Thuy-Boun P.S."/>
        </authorList>
    </citation>
    <scope>NUCLEOTIDE SEQUENCE [LARGE SCALE GENOMIC DNA]</scope>
    <source>
        <strain evidence="1">F_SG_1</strain>
        <tissue evidence="1">Salivary glands</tissue>
    </source>
</reference>
<evidence type="ECO:0000313" key="2">
    <source>
        <dbReference type="Proteomes" id="UP001321473"/>
    </source>
</evidence>